<dbReference type="InterPro" id="IPR020094">
    <property type="entry name" value="TruA/RsuA/RluB/E/F_N"/>
</dbReference>
<comment type="similarity">
    <text evidence="1">Belongs to the tRNA pseudouridine synthase TruA family.</text>
</comment>
<dbReference type="GO" id="GO:0003723">
    <property type="term" value="F:RNA binding"/>
    <property type="evidence" value="ECO:0007669"/>
    <property type="project" value="InterPro"/>
</dbReference>
<dbReference type="Proteomes" id="UP000094565">
    <property type="component" value="Chromosome 1"/>
</dbReference>
<dbReference type="GO" id="GO:0031119">
    <property type="term" value="P:tRNA pseudouridine synthesis"/>
    <property type="evidence" value="ECO:0007669"/>
    <property type="project" value="TreeGrafter"/>
</dbReference>
<dbReference type="NCBIfam" id="TIGR00071">
    <property type="entry name" value="hisT_truA"/>
    <property type="match status" value="1"/>
</dbReference>
<dbReference type="Gene3D" id="3.30.70.660">
    <property type="entry name" value="Pseudouridine synthase I, catalytic domain, C-terminal subdomain"/>
    <property type="match status" value="1"/>
</dbReference>
<dbReference type="HAMAP" id="MF_00171">
    <property type="entry name" value="TruA"/>
    <property type="match status" value="1"/>
</dbReference>
<feature type="region of interest" description="Disordered" evidence="4">
    <location>
        <begin position="417"/>
        <end position="438"/>
    </location>
</feature>
<accession>A0A1B2J7Z3</accession>
<dbReference type="PANTHER" id="PTHR11142">
    <property type="entry name" value="PSEUDOURIDYLATE SYNTHASE"/>
    <property type="match status" value="1"/>
</dbReference>
<dbReference type="InterPro" id="IPR041707">
    <property type="entry name" value="Pus3-like"/>
</dbReference>
<dbReference type="GO" id="GO:0009982">
    <property type="term" value="F:pseudouridine synthase activity"/>
    <property type="evidence" value="ECO:0007669"/>
    <property type="project" value="InterPro"/>
</dbReference>
<evidence type="ECO:0000256" key="3">
    <source>
        <dbReference type="ARBA" id="ARBA00023235"/>
    </source>
</evidence>
<evidence type="ECO:0000256" key="1">
    <source>
        <dbReference type="ARBA" id="ARBA00009375"/>
    </source>
</evidence>
<dbReference type="InterPro" id="IPR020097">
    <property type="entry name" value="PsdUridine_synth_TruA_a/b_dom"/>
</dbReference>
<keyword evidence="3" id="KW-0413">Isomerase</keyword>
<reference evidence="6 7" key="1">
    <citation type="submission" date="2016-02" db="EMBL/GenBank/DDBJ databases">
        <title>Comparative genomic and transcriptomic foundation for Pichia pastoris.</title>
        <authorList>
            <person name="Love K.R."/>
            <person name="Shah K.A."/>
            <person name="Whittaker C.A."/>
            <person name="Wu J."/>
            <person name="Bartlett M.C."/>
            <person name="Ma D."/>
            <person name="Leeson R.L."/>
            <person name="Priest M."/>
            <person name="Young S.K."/>
            <person name="Love J.C."/>
        </authorList>
    </citation>
    <scope>NUCLEOTIDE SEQUENCE [LARGE SCALE GENOMIC DNA]</scope>
    <source>
        <strain evidence="6 7">ATCC 28485</strain>
    </source>
</reference>
<dbReference type="CDD" id="cd02569">
    <property type="entry name" value="PseudoU_synth_ScPus3"/>
    <property type="match status" value="1"/>
</dbReference>
<dbReference type="OrthoDB" id="25767at2759"/>
<name>A0A1B2J7Z3_PICPA</name>
<organism evidence="6 7">
    <name type="scientific">Komagataella pastoris</name>
    <name type="common">Yeast</name>
    <name type="synonym">Pichia pastoris</name>
    <dbReference type="NCBI Taxonomy" id="4922"/>
    <lineage>
        <taxon>Eukaryota</taxon>
        <taxon>Fungi</taxon>
        <taxon>Dikarya</taxon>
        <taxon>Ascomycota</taxon>
        <taxon>Saccharomycotina</taxon>
        <taxon>Pichiomycetes</taxon>
        <taxon>Pichiales</taxon>
        <taxon>Pichiaceae</taxon>
        <taxon>Komagataella</taxon>
    </lineage>
</organism>
<dbReference type="InterPro" id="IPR001406">
    <property type="entry name" value="PsdUridine_synth_TruA"/>
</dbReference>
<protein>
    <submittedName>
        <fullName evidence="6">BA75_01580T0</fullName>
    </submittedName>
</protein>
<evidence type="ECO:0000256" key="4">
    <source>
        <dbReference type="SAM" id="MobiDB-lite"/>
    </source>
</evidence>
<feature type="domain" description="Pseudouridine synthase I TruA alpha/beta" evidence="5">
    <location>
        <begin position="211"/>
        <end position="320"/>
    </location>
</feature>
<dbReference type="PANTHER" id="PTHR11142:SF5">
    <property type="entry name" value="TRNA PSEUDOURIDINE(38_39) SYNTHASE"/>
    <property type="match status" value="1"/>
</dbReference>
<dbReference type="Gene3D" id="3.30.70.580">
    <property type="entry name" value="Pseudouridine synthase I, catalytic domain, N-terminal subdomain"/>
    <property type="match status" value="1"/>
</dbReference>
<keyword evidence="7" id="KW-1185">Reference proteome</keyword>
<keyword evidence="2" id="KW-0819">tRNA processing</keyword>
<evidence type="ECO:0000313" key="6">
    <source>
        <dbReference type="EMBL" id="ANZ74072.1"/>
    </source>
</evidence>
<dbReference type="Pfam" id="PF01416">
    <property type="entry name" value="PseudoU_synth_1"/>
    <property type="match status" value="1"/>
</dbReference>
<dbReference type="InterPro" id="IPR020095">
    <property type="entry name" value="PsdUridine_synth_TruA_C"/>
</dbReference>
<evidence type="ECO:0000256" key="2">
    <source>
        <dbReference type="ARBA" id="ARBA00022694"/>
    </source>
</evidence>
<dbReference type="GO" id="GO:0005634">
    <property type="term" value="C:nucleus"/>
    <property type="evidence" value="ECO:0007669"/>
    <property type="project" value="TreeGrafter"/>
</dbReference>
<gene>
    <name evidence="6" type="primary">DEG1</name>
    <name evidence="6" type="ORF">ATY40_BA7501580</name>
</gene>
<dbReference type="FunFam" id="3.30.70.580:FF:000020">
    <property type="entry name" value="tRNA pseudouridine synthase"/>
    <property type="match status" value="1"/>
</dbReference>
<dbReference type="InterPro" id="IPR020103">
    <property type="entry name" value="PsdUridine_synth_cat_dom_sf"/>
</dbReference>
<proteinExistence type="inferred from homology"/>
<dbReference type="EMBL" id="CP014584">
    <property type="protein sequence ID" value="ANZ74072.1"/>
    <property type="molecule type" value="Genomic_DNA"/>
</dbReference>
<evidence type="ECO:0000259" key="5">
    <source>
        <dbReference type="Pfam" id="PF01416"/>
    </source>
</evidence>
<dbReference type="AlphaFoldDB" id="A0A1B2J7Z3"/>
<dbReference type="GO" id="GO:0005737">
    <property type="term" value="C:cytoplasm"/>
    <property type="evidence" value="ECO:0007669"/>
    <property type="project" value="TreeGrafter"/>
</dbReference>
<sequence length="438" mass="50323">MRPFPSLLKNHHLRLLMSDTDYRKWSKPQLISRILQLEGKSGELALMETKPRKNEVDFSVATIRQIALKFSYLGWNYQGLAVQREATDLPTIEFKILEALRQCRMIPSLNPIDCAFSRCGRTDKGVSAMNQVIGLNVRSRLTPEELKSPENDIKELDYINILNQLLPSDIRIHGVCLRPPEGFDARFSCRGRHYKYVFQDEGLDIESMKKAAPMFEGVHDFRNFCKVDGAKQMTNYTRAVRSSQILPLEGHPGYYVFDLKGTAFLWHQVRCMVAILLMIGQGFESPDIITKLLDIQNHPQKPVYVMAHDIPLVLYDCIYDDDVNFQPATNANKILKSHQEFRGVYYDYHLKYIISNFMRNIVMPGPIQVTAGKQLHNTGDGKGKFANKHVKLLNRPTIEEPEVLNEKWRKKRKLIIEKEGTEEAQEANGMSNGEIPVK</sequence>
<evidence type="ECO:0000313" key="7">
    <source>
        <dbReference type="Proteomes" id="UP000094565"/>
    </source>
</evidence>
<dbReference type="GO" id="GO:1990481">
    <property type="term" value="P:mRNA pseudouridine synthesis"/>
    <property type="evidence" value="ECO:0007669"/>
    <property type="project" value="TreeGrafter"/>
</dbReference>
<dbReference type="SUPFAM" id="SSF55120">
    <property type="entry name" value="Pseudouridine synthase"/>
    <property type="match status" value="1"/>
</dbReference>